<dbReference type="EMBL" id="ML208259">
    <property type="protein sequence ID" value="TFK76685.1"/>
    <property type="molecule type" value="Genomic_DNA"/>
</dbReference>
<name>A0ACD3BFN1_9AGAR</name>
<proteinExistence type="predicted"/>
<evidence type="ECO:0000313" key="2">
    <source>
        <dbReference type="Proteomes" id="UP000308600"/>
    </source>
</evidence>
<organism evidence="1 2">
    <name type="scientific">Pluteus cervinus</name>
    <dbReference type="NCBI Taxonomy" id="181527"/>
    <lineage>
        <taxon>Eukaryota</taxon>
        <taxon>Fungi</taxon>
        <taxon>Dikarya</taxon>
        <taxon>Basidiomycota</taxon>
        <taxon>Agaricomycotina</taxon>
        <taxon>Agaricomycetes</taxon>
        <taxon>Agaricomycetidae</taxon>
        <taxon>Agaricales</taxon>
        <taxon>Pluteineae</taxon>
        <taxon>Pluteaceae</taxon>
        <taxon>Pluteus</taxon>
    </lineage>
</organism>
<accession>A0ACD3BFN1</accession>
<gene>
    <name evidence="1" type="ORF">BDN72DRAFT_829838</name>
</gene>
<keyword evidence="2" id="KW-1185">Reference proteome</keyword>
<sequence length="561" mass="62356">MSLRKKQKSPEALRNVSGSVLNSRPGPSTFSPKEGKSGVGDLRSAGTTYRVRPQGSWQVEVIPDSEEERVQTLAMEYRLDEDVFGSFSCDRPSANAILDDPFEVNFSGACPAKSTSSPTKNVAASTWTPRSSPQITKTRKYHSSRRIMDSPGSDDSDDNSCVMPPREVIELTDSEPESPKPAPKPRSRKKATKEIQLSPVIHEKLVPLFLDDEFYDDNYGDDAILTLNEPKSARKPFQTPKATDTPAKGRPRKPAGASKKPNEDVFGTPDVALPGAFPEPASAVMQSPSTPPKKKTSAKAAQPSRTSKKAQAQAEQTRRRDYAIELFNDLNHRVFGDRLPQDTKLVWNNRLLTTAGRAKWHRSRDGVQTSEIELADKILDCDERIRNTLAHEMCHLASWIVDQAPTENHGRIWKAWALKVQRKRPEIEISTRHDYEISYKYQWKCQKCDKIYGRFSKSIDPEACLCGVCREGRLVPLFATRKTTRNSTPKTGRNAAEKGNDSPMTLTIHSIDVAEDDSDEIVEVTGFGPGATKVQPPTPTILDSDLDALTKAMGSIVIEPW</sequence>
<dbReference type="Proteomes" id="UP000308600">
    <property type="component" value="Unassembled WGS sequence"/>
</dbReference>
<evidence type="ECO:0000313" key="1">
    <source>
        <dbReference type="EMBL" id="TFK76685.1"/>
    </source>
</evidence>
<protein>
    <submittedName>
        <fullName evidence="1">Uncharacterized protein</fullName>
    </submittedName>
</protein>
<reference evidence="1 2" key="1">
    <citation type="journal article" date="2019" name="Nat. Ecol. Evol.">
        <title>Megaphylogeny resolves global patterns of mushroom evolution.</title>
        <authorList>
            <person name="Varga T."/>
            <person name="Krizsan K."/>
            <person name="Foldi C."/>
            <person name="Dima B."/>
            <person name="Sanchez-Garcia M."/>
            <person name="Sanchez-Ramirez S."/>
            <person name="Szollosi G.J."/>
            <person name="Szarkandi J.G."/>
            <person name="Papp V."/>
            <person name="Albert L."/>
            <person name="Andreopoulos W."/>
            <person name="Angelini C."/>
            <person name="Antonin V."/>
            <person name="Barry K.W."/>
            <person name="Bougher N.L."/>
            <person name="Buchanan P."/>
            <person name="Buyck B."/>
            <person name="Bense V."/>
            <person name="Catcheside P."/>
            <person name="Chovatia M."/>
            <person name="Cooper J."/>
            <person name="Damon W."/>
            <person name="Desjardin D."/>
            <person name="Finy P."/>
            <person name="Geml J."/>
            <person name="Haridas S."/>
            <person name="Hughes K."/>
            <person name="Justo A."/>
            <person name="Karasinski D."/>
            <person name="Kautmanova I."/>
            <person name="Kiss B."/>
            <person name="Kocsube S."/>
            <person name="Kotiranta H."/>
            <person name="LaButti K.M."/>
            <person name="Lechner B.E."/>
            <person name="Liimatainen K."/>
            <person name="Lipzen A."/>
            <person name="Lukacs Z."/>
            <person name="Mihaltcheva S."/>
            <person name="Morgado L.N."/>
            <person name="Niskanen T."/>
            <person name="Noordeloos M.E."/>
            <person name="Ohm R.A."/>
            <person name="Ortiz-Santana B."/>
            <person name="Ovrebo C."/>
            <person name="Racz N."/>
            <person name="Riley R."/>
            <person name="Savchenko A."/>
            <person name="Shiryaev A."/>
            <person name="Soop K."/>
            <person name="Spirin V."/>
            <person name="Szebenyi C."/>
            <person name="Tomsovsky M."/>
            <person name="Tulloss R.E."/>
            <person name="Uehling J."/>
            <person name="Grigoriev I.V."/>
            <person name="Vagvolgyi C."/>
            <person name="Papp T."/>
            <person name="Martin F.M."/>
            <person name="Miettinen O."/>
            <person name="Hibbett D.S."/>
            <person name="Nagy L.G."/>
        </authorList>
    </citation>
    <scope>NUCLEOTIDE SEQUENCE [LARGE SCALE GENOMIC DNA]</scope>
    <source>
        <strain evidence="1 2">NL-1719</strain>
    </source>
</reference>